<dbReference type="OrthoDB" id="4380123at2"/>
<evidence type="ECO:0000313" key="1">
    <source>
        <dbReference type="EMBL" id="RSL33753.1"/>
    </source>
</evidence>
<dbReference type="Proteomes" id="UP000275076">
    <property type="component" value="Unassembled WGS sequence"/>
</dbReference>
<gene>
    <name evidence="1" type="ORF">D7Z54_08655</name>
</gene>
<dbReference type="RefSeq" id="WP_125555434.1">
    <property type="nucleotide sequence ID" value="NZ_RBVX01000006.1"/>
</dbReference>
<proteinExistence type="predicted"/>
<reference evidence="1 2" key="1">
    <citation type="submission" date="2018-10" db="EMBL/GenBank/DDBJ databases">
        <title>Draft genome sequence of Bacillus salarius IM0101, isolated from a hypersaline soil in Inner Mongolia, China.</title>
        <authorList>
            <person name="Yamprayoonswat W."/>
            <person name="Boonvisut S."/>
            <person name="Jumpathong W."/>
            <person name="Sittihan S."/>
            <person name="Ruangsuj P."/>
            <person name="Wanthongcharoen S."/>
            <person name="Thongpramul N."/>
            <person name="Pimmason S."/>
            <person name="Yu B."/>
            <person name="Yasawong M."/>
        </authorList>
    </citation>
    <scope>NUCLEOTIDE SEQUENCE [LARGE SCALE GENOMIC DNA]</scope>
    <source>
        <strain evidence="1 2">IM0101</strain>
    </source>
</reference>
<dbReference type="Pfam" id="PF05742">
    <property type="entry name" value="TANGO2"/>
    <property type="match status" value="1"/>
</dbReference>
<dbReference type="AlphaFoldDB" id="A0A3R9Q4Z8"/>
<dbReference type="PANTHER" id="PTHR17985">
    <property type="entry name" value="SER/THR-RICH PROTEIN T10 IN DGCR REGION"/>
    <property type="match status" value="1"/>
</dbReference>
<dbReference type="EMBL" id="RBVX01000006">
    <property type="protein sequence ID" value="RSL33753.1"/>
    <property type="molecule type" value="Genomic_DNA"/>
</dbReference>
<protein>
    <submittedName>
        <fullName evidence="1">NRDE family protein</fullName>
    </submittedName>
</protein>
<accession>A0A3R9Q4Z8</accession>
<organism evidence="1 2">
    <name type="scientific">Salibacterium salarium</name>
    <dbReference type="NCBI Taxonomy" id="284579"/>
    <lineage>
        <taxon>Bacteria</taxon>
        <taxon>Bacillati</taxon>
        <taxon>Bacillota</taxon>
        <taxon>Bacilli</taxon>
        <taxon>Bacillales</taxon>
        <taxon>Bacillaceae</taxon>
    </lineage>
</organism>
<dbReference type="PANTHER" id="PTHR17985:SF8">
    <property type="entry name" value="TRANSPORT AND GOLGI ORGANIZATION PROTEIN 2 HOMOLOG"/>
    <property type="match status" value="1"/>
</dbReference>
<comment type="caution">
    <text evidence="1">The sequence shown here is derived from an EMBL/GenBank/DDBJ whole genome shotgun (WGS) entry which is preliminary data.</text>
</comment>
<dbReference type="InterPro" id="IPR008551">
    <property type="entry name" value="TANGO2"/>
</dbReference>
<sequence length="251" mass="28395">MCLIICGYHVHEDFPLIIAANRDEFYARPADSLHCWPDSPIIAGRDKAKGGTWMGVTESGRFAAITNVRNPYEAPSKKSRGNIVKDYLETEKPDVFLENCNKNGNQYGGYNFIGGNLDELLYTTNQNNYGKYVLTSGVYGLSNAFLDTPWPKVEKAKTRFSHILKDRADHLTCDVFFDMLTDTKQAEVESLPNTGVELSLEQQLSPLFINMKEYGTRSQTVLMVSKGGSMIMEEKTYREQGILDRHTRIEI</sequence>
<evidence type="ECO:0000313" key="2">
    <source>
        <dbReference type="Proteomes" id="UP000275076"/>
    </source>
</evidence>
<keyword evidence="2" id="KW-1185">Reference proteome</keyword>
<name>A0A3R9Q4Z8_9BACI</name>